<feature type="region of interest" description="Disordered" evidence="5">
    <location>
        <begin position="93"/>
        <end position="136"/>
    </location>
</feature>
<evidence type="ECO:0000256" key="5">
    <source>
        <dbReference type="SAM" id="MobiDB-lite"/>
    </source>
</evidence>
<dbReference type="PROSITE" id="PS50217">
    <property type="entry name" value="BZIP"/>
    <property type="match status" value="1"/>
</dbReference>
<evidence type="ECO:0000256" key="4">
    <source>
        <dbReference type="SAM" id="Coils"/>
    </source>
</evidence>
<feature type="compositionally biased region" description="Basic and acidic residues" evidence="5">
    <location>
        <begin position="30"/>
        <end position="42"/>
    </location>
</feature>
<evidence type="ECO:0000313" key="8">
    <source>
        <dbReference type="EMBL" id="KAK1742579.1"/>
    </source>
</evidence>
<protein>
    <recommendedName>
        <fullName evidence="6">BZIP domain-containing protein</fullName>
    </recommendedName>
</protein>
<keyword evidence="9" id="KW-1185">Reference proteome</keyword>
<proteinExistence type="predicted"/>
<dbReference type="GO" id="GO:0005667">
    <property type="term" value="C:transcription regulator complex"/>
    <property type="evidence" value="ECO:0007669"/>
    <property type="project" value="TreeGrafter"/>
</dbReference>
<sequence>MTEADSTPDIVWSSRARSDSISSIASTSDDGERRLLARERNKEHARKTRLRKKEQLQSLKSRVNELEEEGRRLKQQIEACSVASILVGLSHGSSTGQEGMSGADSSAQPKNYGETLSGGKRKRFLSLDGEEPSPPPMELNIKGHITLVGGPAGEGKTQINWKTGVYFDDQGQRHQLTKKELEELRRERNRMHAKMTRDRKKCYIASIKRVITKLEDQNQHLRDTLDKSQALSANAAAAQLNVDMADEEASTSESSTGHKNLEASANALSVLDFAGQAAFPSSIMMGSNALESDFERLDSPPLLCSVETKKSLDEKPSTKLAEKKMDLSHILPSGAFTFNSNMYAVG</sequence>
<comment type="caution">
    <text evidence="8">The sequence shown here is derived from an EMBL/GenBank/DDBJ whole genome shotgun (WGS) entry which is preliminary data.</text>
</comment>
<feature type="coiled-coil region" evidence="4">
    <location>
        <begin position="167"/>
        <end position="231"/>
    </location>
</feature>
<accession>A0AAD8YBL1</accession>
<feature type="compositionally biased region" description="Low complexity" evidence="5">
    <location>
        <begin position="13"/>
        <end position="28"/>
    </location>
</feature>
<evidence type="ECO:0000259" key="6">
    <source>
        <dbReference type="PROSITE" id="PS50217"/>
    </source>
</evidence>
<feature type="region of interest" description="Disordered" evidence="5">
    <location>
        <begin position="1"/>
        <end position="56"/>
    </location>
</feature>
<dbReference type="Gene3D" id="1.20.5.170">
    <property type="match status" value="2"/>
</dbReference>
<organism evidence="8 9">
    <name type="scientific">Skeletonema marinoi</name>
    <dbReference type="NCBI Taxonomy" id="267567"/>
    <lineage>
        <taxon>Eukaryota</taxon>
        <taxon>Sar</taxon>
        <taxon>Stramenopiles</taxon>
        <taxon>Ochrophyta</taxon>
        <taxon>Bacillariophyta</taxon>
        <taxon>Coscinodiscophyceae</taxon>
        <taxon>Thalassiosirophycidae</taxon>
        <taxon>Thalassiosirales</taxon>
        <taxon>Skeletonemataceae</taxon>
        <taxon>Skeletonema</taxon>
        <taxon>Skeletonema marinoi-dohrnii complex</taxon>
    </lineage>
</organism>
<feature type="compositionally biased region" description="Polar residues" evidence="5">
    <location>
        <begin position="93"/>
        <end position="109"/>
    </location>
</feature>
<gene>
    <name evidence="8" type="ORF">QTG54_007144</name>
    <name evidence="7" type="ORF">QTG54_013320</name>
</gene>
<evidence type="ECO:0000256" key="1">
    <source>
        <dbReference type="ARBA" id="ARBA00023015"/>
    </source>
</evidence>
<reference evidence="8" key="1">
    <citation type="submission" date="2023-06" db="EMBL/GenBank/DDBJ databases">
        <title>Survivors Of The Sea: Transcriptome response of Skeletonema marinoi to long-term dormancy.</title>
        <authorList>
            <person name="Pinder M.I.M."/>
            <person name="Kourtchenko O."/>
            <person name="Robertson E.K."/>
            <person name="Larsson T."/>
            <person name="Maumus F."/>
            <person name="Osuna-Cruz C.M."/>
            <person name="Vancaester E."/>
            <person name="Stenow R."/>
            <person name="Vandepoele K."/>
            <person name="Ploug H."/>
            <person name="Bruchert V."/>
            <person name="Godhe A."/>
            <person name="Topel M."/>
        </authorList>
    </citation>
    <scope>NUCLEOTIDE SEQUENCE</scope>
    <source>
        <strain evidence="8">R05AC</strain>
    </source>
</reference>
<dbReference type="CDD" id="cd14809">
    <property type="entry name" value="bZIP_AUREO-like"/>
    <property type="match status" value="2"/>
</dbReference>
<dbReference type="Pfam" id="PF07716">
    <property type="entry name" value="bZIP_2"/>
    <property type="match status" value="2"/>
</dbReference>
<keyword evidence="3" id="KW-0804">Transcription</keyword>
<feature type="compositionally biased region" description="Basic residues" evidence="5">
    <location>
        <begin position="43"/>
        <end position="52"/>
    </location>
</feature>
<name>A0AAD8YBL1_9STRA</name>
<dbReference type="SMART" id="SM00338">
    <property type="entry name" value="BRLZ"/>
    <property type="match status" value="2"/>
</dbReference>
<evidence type="ECO:0000313" key="9">
    <source>
        <dbReference type="Proteomes" id="UP001224775"/>
    </source>
</evidence>
<dbReference type="GO" id="GO:0000981">
    <property type="term" value="F:DNA-binding transcription factor activity, RNA polymerase II-specific"/>
    <property type="evidence" value="ECO:0007669"/>
    <property type="project" value="TreeGrafter"/>
</dbReference>
<dbReference type="GO" id="GO:0000978">
    <property type="term" value="F:RNA polymerase II cis-regulatory region sequence-specific DNA binding"/>
    <property type="evidence" value="ECO:0007669"/>
    <property type="project" value="TreeGrafter"/>
</dbReference>
<evidence type="ECO:0000313" key="7">
    <source>
        <dbReference type="EMBL" id="KAK1736184.1"/>
    </source>
</evidence>
<keyword evidence="4" id="KW-0175">Coiled coil</keyword>
<dbReference type="InterPro" id="IPR046347">
    <property type="entry name" value="bZIP_sf"/>
</dbReference>
<dbReference type="PANTHER" id="PTHR11462:SF35">
    <property type="entry name" value="TRANSCRIPTION FACTOR JRA"/>
    <property type="match status" value="1"/>
</dbReference>
<evidence type="ECO:0000256" key="3">
    <source>
        <dbReference type="ARBA" id="ARBA00023163"/>
    </source>
</evidence>
<dbReference type="Proteomes" id="UP001224775">
    <property type="component" value="Unassembled WGS sequence"/>
</dbReference>
<dbReference type="AlphaFoldDB" id="A0AAD8YBL1"/>
<dbReference type="EMBL" id="JATAAI010000030">
    <property type="protein sequence ID" value="KAK1736184.1"/>
    <property type="molecule type" value="Genomic_DNA"/>
</dbReference>
<dbReference type="SUPFAM" id="SSF57959">
    <property type="entry name" value="Leucine zipper domain"/>
    <property type="match status" value="2"/>
</dbReference>
<feature type="domain" description="BZIP" evidence="6">
    <location>
        <begin position="31"/>
        <end position="78"/>
    </location>
</feature>
<keyword evidence="1" id="KW-0805">Transcription regulation</keyword>
<evidence type="ECO:0000256" key="2">
    <source>
        <dbReference type="ARBA" id="ARBA00023125"/>
    </source>
</evidence>
<dbReference type="EMBL" id="JATAAI010000011">
    <property type="protein sequence ID" value="KAK1742579.1"/>
    <property type="molecule type" value="Genomic_DNA"/>
</dbReference>
<keyword evidence="2" id="KW-0238">DNA-binding</keyword>
<dbReference type="InterPro" id="IPR004827">
    <property type="entry name" value="bZIP"/>
</dbReference>
<dbReference type="PANTHER" id="PTHR11462">
    <property type="entry name" value="JUN TRANSCRIPTION FACTOR-RELATED"/>
    <property type="match status" value="1"/>
</dbReference>
<dbReference type="InterPro" id="IPR050946">
    <property type="entry name" value="AP-1_TF_bZIP"/>
</dbReference>